<dbReference type="PRINTS" id="PR01021">
    <property type="entry name" value="OMPADOMAIN"/>
</dbReference>
<protein>
    <submittedName>
        <fullName evidence="6">OmpA family protein</fullName>
    </submittedName>
</protein>
<dbReference type="Pfam" id="PF00691">
    <property type="entry name" value="OmpA"/>
    <property type="match status" value="1"/>
</dbReference>
<name>A0AAW8PX18_VIBPH</name>
<dbReference type="PROSITE" id="PS51257">
    <property type="entry name" value="PROKAR_LIPOPROTEIN"/>
    <property type="match status" value="1"/>
</dbReference>
<dbReference type="PANTHER" id="PTHR30329:SF21">
    <property type="entry name" value="LIPOPROTEIN YIAD-RELATED"/>
    <property type="match status" value="1"/>
</dbReference>
<dbReference type="RefSeq" id="WP_311019559.1">
    <property type="nucleotide sequence ID" value="NZ_JAUHGG010000003.1"/>
</dbReference>
<comment type="subcellular location">
    <subcellularLocation>
        <location evidence="1">Cell outer membrane</location>
    </subcellularLocation>
</comment>
<evidence type="ECO:0000256" key="2">
    <source>
        <dbReference type="ARBA" id="ARBA00023136"/>
    </source>
</evidence>
<sequence length="199" mass="22433">MNNKKLIGALVATIILSGCSATQDTYKEKSSDTAFNEPVTMETLFADETVVYTEADIEEEKNSILGENHGYYSTDEFLYELGEKGVDLSVIETGTVNFGFDSSKLTEESKTLIEKHVKLLKESEKLKVILEGHTDSTGDRSYNLKLGERRALAVKDFAVSLGAKEHQIEVISYGEEKLMNKEQNEDEKRLNRRAEFVYK</sequence>
<evidence type="ECO:0000313" key="6">
    <source>
        <dbReference type="EMBL" id="MDS1820782.1"/>
    </source>
</evidence>
<evidence type="ECO:0000259" key="5">
    <source>
        <dbReference type="PROSITE" id="PS51123"/>
    </source>
</evidence>
<organism evidence="6 7">
    <name type="scientific">Vibrio parahaemolyticus</name>
    <dbReference type="NCBI Taxonomy" id="670"/>
    <lineage>
        <taxon>Bacteria</taxon>
        <taxon>Pseudomonadati</taxon>
        <taxon>Pseudomonadota</taxon>
        <taxon>Gammaproteobacteria</taxon>
        <taxon>Vibrionales</taxon>
        <taxon>Vibrionaceae</taxon>
        <taxon>Vibrio</taxon>
    </lineage>
</organism>
<dbReference type="InterPro" id="IPR050330">
    <property type="entry name" value="Bact_OuterMem_StrucFunc"/>
</dbReference>
<dbReference type="PANTHER" id="PTHR30329">
    <property type="entry name" value="STATOR ELEMENT OF FLAGELLAR MOTOR COMPLEX"/>
    <property type="match status" value="1"/>
</dbReference>
<dbReference type="SUPFAM" id="SSF103088">
    <property type="entry name" value="OmpA-like"/>
    <property type="match status" value="1"/>
</dbReference>
<keyword evidence="3" id="KW-0998">Cell outer membrane</keyword>
<dbReference type="GO" id="GO:0009279">
    <property type="term" value="C:cell outer membrane"/>
    <property type="evidence" value="ECO:0007669"/>
    <property type="project" value="UniProtKB-SubCell"/>
</dbReference>
<dbReference type="EMBL" id="JAUHGG010000003">
    <property type="protein sequence ID" value="MDS1820782.1"/>
    <property type="molecule type" value="Genomic_DNA"/>
</dbReference>
<dbReference type="InterPro" id="IPR006665">
    <property type="entry name" value="OmpA-like"/>
</dbReference>
<gene>
    <name evidence="6" type="ORF">QX249_08960</name>
</gene>
<evidence type="ECO:0000256" key="1">
    <source>
        <dbReference type="ARBA" id="ARBA00004442"/>
    </source>
</evidence>
<dbReference type="CDD" id="cd07185">
    <property type="entry name" value="OmpA_C-like"/>
    <property type="match status" value="1"/>
</dbReference>
<accession>A0AAW8PX18</accession>
<dbReference type="Gene3D" id="3.30.1330.60">
    <property type="entry name" value="OmpA-like domain"/>
    <property type="match status" value="1"/>
</dbReference>
<proteinExistence type="predicted"/>
<dbReference type="AlphaFoldDB" id="A0AAW8PX18"/>
<keyword evidence="2 4" id="KW-0472">Membrane</keyword>
<dbReference type="Proteomes" id="UP001253193">
    <property type="component" value="Unassembled WGS sequence"/>
</dbReference>
<evidence type="ECO:0000256" key="4">
    <source>
        <dbReference type="PROSITE-ProRule" id="PRU00473"/>
    </source>
</evidence>
<evidence type="ECO:0000313" key="7">
    <source>
        <dbReference type="Proteomes" id="UP001253193"/>
    </source>
</evidence>
<feature type="domain" description="OmpA-like" evidence="5">
    <location>
        <begin position="86"/>
        <end position="199"/>
    </location>
</feature>
<comment type="caution">
    <text evidence="6">The sequence shown here is derived from an EMBL/GenBank/DDBJ whole genome shotgun (WGS) entry which is preliminary data.</text>
</comment>
<dbReference type="InterPro" id="IPR036737">
    <property type="entry name" value="OmpA-like_sf"/>
</dbReference>
<dbReference type="InterPro" id="IPR006664">
    <property type="entry name" value="OMP_bac"/>
</dbReference>
<reference evidence="6" key="1">
    <citation type="submission" date="2023-06" db="EMBL/GenBank/DDBJ databases">
        <title>Genomic Diversity of Vibrio spp. and Metagenomic Analysis of Pathogens in Florida Gulf Coastal Waters Following Hurricane Ian.</title>
        <authorList>
            <person name="Brumfield K.D."/>
        </authorList>
    </citation>
    <scope>NUCLEOTIDE SEQUENCE</scope>
    <source>
        <strain evidence="6">WBS2B-138</strain>
    </source>
</reference>
<evidence type="ECO:0000256" key="3">
    <source>
        <dbReference type="ARBA" id="ARBA00023237"/>
    </source>
</evidence>
<dbReference type="PROSITE" id="PS51123">
    <property type="entry name" value="OMPA_2"/>
    <property type="match status" value="1"/>
</dbReference>